<reference evidence="2 3" key="1">
    <citation type="submission" date="2019-01" db="EMBL/GenBank/DDBJ databases">
        <title>A draft genome assembly of the solar-powered sea slug Elysia chlorotica.</title>
        <authorList>
            <person name="Cai H."/>
            <person name="Li Q."/>
            <person name="Fang X."/>
            <person name="Li J."/>
            <person name="Curtis N.E."/>
            <person name="Altenburger A."/>
            <person name="Shibata T."/>
            <person name="Feng M."/>
            <person name="Maeda T."/>
            <person name="Schwartz J.A."/>
            <person name="Shigenobu S."/>
            <person name="Lundholm N."/>
            <person name="Nishiyama T."/>
            <person name="Yang H."/>
            <person name="Hasebe M."/>
            <person name="Li S."/>
            <person name="Pierce S.K."/>
            <person name="Wang J."/>
        </authorList>
    </citation>
    <scope>NUCLEOTIDE SEQUENCE [LARGE SCALE GENOMIC DNA]</scope>
    <source>
        <strain evidence="2">EC2010</strain>
        <tissue evidence="2">Whole organism of an adult</tissue>
    </source>
</reference>
<dbReference type="EMBL" id="RQTK01001371">
    <property type="protein sequence ID" value="RUS70607.1"/>
    <property type="molecule type" value="Genomic_DNA"/>
</dbReference>
<evidence type="ECO:0000313" key="3">
    <source>
        <dbReference type="Proteomes" id="UP000271974"/>
    </source>
</evidence>
<accession>A0A3S0Z6R7</accession>
<gene>
    <name evidence="2" type="ORF">EGW08_021635</name>
</gene>
<evidence type="ECO:0000313" key="2">
    <source>
        <dbReference type="EMBL" id="RUS70607.1"/>
    </source>
</evidence>
<feature type="non-terminal residue" evidence="2">
    <location>
        <position position="468"/>
    </location>
</feature>
<comment type="caution">
    <text evidence="2">The sequence shown here is derived from an EMBL/GenBank/DDBJ whole genome shotgun (WGS) entry which is preliminary data.</text>
</comment>
<feature type="region of interest" description="Disordered" evidence="1">
    <location>
        <begin position="253"/>
        <end position="275"/>
    </location>
</feature>
<evidence type="ECO:0000256" key="1">
    <source>
        <dbReference type="SAM" id="MobiDB-lite"/>
    </source>
</evidence>
<feature type="compositionally biased region" description="Polar residues" evidence="1">
    <location>
        <begin position="79"/>
        <end position="91"/>
    </location>
</feature>
<dbReference type="Proteomes" id="UP000271974">
    <property type="component" value="Unassembled WGS sequence"/>
</dbReference>
<feature type="compositionally biased region" description="Basic and acidic residues" evidence="1">
    <location>
        <begin position="99"/>
        <end position="118"/>
    </location>
</feature>
<keyword evidence="3" id="KW-1185">Reference proteome</keyword>
<proteinExistence type="predicted"/>
<sequence>MADVNINIHGMEDIIGDLFVEGLQGLKKHPSINCRSKDLMGPVYPGETLKFVAVVKMNPRSKSNDLNLWKKCISHSSGQAEIRSSNEQRPQSRSRSKSKKDLGAKSDESTHKKLSRYDIPHQDIHEKEMICPVVVTYTGTSSKSKSNQCTADLDLDISDFKESSSKPHFRDDKTYIIPMSVALEYEQASCQYIELHVVLWFYTIGVQPSNSSSEANVHGSSVFDKDIDDNVAHSKRTRIPVACSEFFDAASDEDNDEAGKHQIAERDLPDTGSKRTRIPVAHSEFFDVGSDEEASEVKKLVKEGIINDISTESAALSGSLGQKNDTKFDQSPLPVTSSSCYVQEKKVIKTLQVQFPPELRVQHSMAAQKQMVFLKVCNRAKKQMVIKSIHMLCSTLQCHEKNALYGPCDHVKWENCSYLIKLECPRKGHVFPVILAPYETMNLIYKLHLSSMQTFSELPLRASVKWTH</sequence>
<name>A0A3S0Z6R7_ELYCH</name>
<dbReference type="AlphaFoldDB" id="A0A3S0Z6R7"/>
<organism evidence="2 3">
    <name type="scientific">Elysia chlorotica</name>
    <name type="common">Eastern emerald elysia</name>
    <name type="synonym">Sea slug</name>
    <dbReference type="NCBI Taxonomy" id="188477"/>
    <lineage>
        <taxon>Eukaryota</taxon>
        <taxon>Metazoa</taxon>
        <taxon>Spiralia</taxon>
        <taxon>Lophotrochozoa</taxon>
        <taxon>Mollusca</taxon>
        <taxon>Gastropoda</taxon>
        <taxon>Heterobranchia</taxon>
        <taxon>Euthyneura</taxon>
        <taxon>Panpulmonata</taxon>
        <taxon>Sacoglossa</taxon>
        <taxon>Placobranchoidea</taxon>
        <taxon>Plakobranchidae</taxon>
        <taxon>Elysia</taxon>
    </lineage>
</organism>
<protein>
    <submittedName>
        <fullName evidence="2">Uncharacterized protein</fullName>
    </submittedName>
</protein>
<feature type="region of interest" description="Disordered" evidence="1">
    <location>
        <begin position="79"/>
        <end position="118"/>
    </location>
</feature>
<feature type="compositionally biased region" description="Basic and acidic residues" evidence="1">
    <location>
        <begin position="257"/>
        <end position="273"/>
    </location>
</feature>
<dbReference type="OrthoDB" id="10582873at2759"/>